<evidence type="ECO:0000313" key="3">
    <source>
        <dbReference type="Proteomes" id="UP000504636"/>
    </source>
</evidence>
<evidence type="ECO:0000313" key="2">
    <source>
        <dbReference type="EMBL" id="KAF2818020.1"/>
    </source>
</evidence>
<dbReference type="InterPro" id="IPR013785">
    <property type="entry name" value="Aldolase_TIM"/>
</dbReference>
<organism evidence="2">
    <name type="scientific">Mytilinidion resinicola</name>
    <dbReference type="NCBI Taxonomy" id="574789"/>
    <lineage>
        <taxon>Eukaryota</taxon>
        <taxon>Fungi</taxon>
        <taxon>Dikarya</taxon>
        <taxon>Ascomycota</taxon>
        <taxon>Pezizomycotina</taxon>
        <taxon>Dothideomycetes</taxon>
        <taxon>Pleosporomycetidae</taxon>
        <taxon>Mytilinidiales</taxon>
        <taxon>Mytilinidiaceae</taxon>
        <taxon>Mytilinidion</taxon>
    </lineage>
</organism>
<dbReference type="FunFam" id="3.20.20.70:FF:000138">
    <property type="entry name" value="NADPH dehydrogenase 1"/>
    <property type="match status" value="1"/>
</dbReference>
<evidence type="ECO:0000259" key="1">
    <source>
        <dbReference type="Pfam" id="PF00724"/>
    </source>
</evidence>
<gene>
    <name evidence="2 4" type="ORF">BDZ99DRAFT_484550</name>
</gene>
<protein>
    <submittedName>
        <fullName evidence="2 4">N-ethylmaleimide reductase</fullName>
    </submittedName>
</protein>
<reference evidence="2 4" key="1">
    <citation type="journal article" date="2020" name="Stud. Mycol.">
        <title>101 Dothideomycetes genomes: a test case for predicting lifestyles and emergence of pathogens.</title>
        <authorList>
            <person name="Haridas S."/>
            <person name="Albert R."/>
            <person name="Binder M."/>
            <person name="Bloem J."/>
            <person name="Labutti K."/>
            <person name="Salamov A."/>
            <person name="Andreopoulos B."/>
            <person name="Baker S."/>
            <person name="Barry K."/>
            <person name="Bills G."/>
            <person name="Bluhm B."/>
            <person name="Cannon C."/>
            <person name="Castanera R."/>
            <person name="Culley D."/>
            <person name="Daum C."/>
            <person name="Ezra D."/>
            <person name="Gonzalez J."/>
            <person name="Henrissat B."/>
            <person name="Kuo A."/>
            <person name="Liang C."/>
            <person name="Lipzen A."/>
            <person name="Lutzoni F."/>
            <person name="Magnuson J."/>
            <person name="Mondo S."/>
            <person name="Nolan M."/>
            <person name="Ohm R."/>
            <person name="Pangilinan J."/>
            <person name="Park H.-J."/>
            <person name="Ramirez L."/>
            <person name="Alfaro M."/>
            <person name="Sun H."/>
            <person name="Tritt A."/>
            <person name="Yoshinaga Y."/>
            <person name="Zwiers L.-H."/>
            <person name="Turgeon B."/>
            <person name="Goodwin S."/>
            <person name="Spatafora J."/>
            <person name="Crous P."/>
            <person name="Grigoriev I."/>
        </authorList>
    </citation>
    <scope>NUCLEOTIDE SEQUENCE</scope>
    <source>
        <strain evidence="2 4">CBS 304.34</strain>
    </source>
</reference>
<dbReference type="EMBL" id="MU003692">
    <property type="protein sequence ID" value="KAF2818020.1"/>
    <property type="molecule type" value="Genomic_DNA"/>
</dbReference>
<dbReference type="OrthoDB" id="2130169at2759"/>
<dbReference type="Gene3D" id="3.20.20.70">
    <property type="entry name" value="Aldolase class I"/>
    <property type="match status" value="1"/>
</dbReference>
<dbReference type="InterPro" id="IPR001155">
    <property type="entry name" value="OxRdtase_FMN_N"/>
</dbReference>
<dbReference type="GO" id="GO:0003959">
    <property type="term" value="F:NADPH dehydrogenase activity"/>
    <property type="evidence" value="ECO:0007669"/>
    <property type="project" value="TreeGrafter"/>
</dbReference>
<dbReference type="SUPFAM" id="SSF51395">
    <property type="entry name" value="FMN-linked oxidoreductases"/>
    <property type="match status" value="1"/>
</dbReference>
<dbReference type="GO" id="GO:0010181">
    <property type="term" value="F:FMN binding"/>
    <property type="evidence" value="ECO:0007669"/>
    <property type="project" value="InterPro"/>
</dbReference>
<dbReference type="GeneID" id="54463542"/>
<dbReference type="RefSeq" id="XP_033584984.1">
    <property type="nucleotide sequence ID" value="XM_033722649.1"/>
</dbReference>
<evidence type="ECO:0000313" key="4">
    <source>
        <dbReference type="RefSeq" id="XP_033584984.1"/>
    </source>
</evidence>
<dbReference type="AlphaFoldDB" id="A0A6A6ZAG9"/>
<dbReference type="PANTHER" id="PTHR22893">
    <property type="entry name" value="NADH OXIDOREDUCTASE-RELATED"/>
    <property type="match status" value="1"/>
</dbReference>
<dbReference type="CDD" id="cd02933">
    <property type="entry name" value="OYE_like_FMN"/>
    <property type="match status" value="1"/>
</dbReference>
<feature type="domain" description="NADH:flavin oxidoreductase/NADH oxidase N-terminal" evidence="1">
    <location>
        <begin position="436"/>
        <end position="764"/>
    </location>
</feature>
<dbReference type="Pfam" id="PF00724">
    <property type="entry name" value="Oxidored_FMN"/>
    <property type="match status" value="1"/>
</dbReference>
<accession>A0A6A6ZAG9</accession>
<proteinExistence type="predicted"/>
<dbReference type="PANTHER" id="PTHR22893:SF91">
    <property type="entry name" value="NADPH DEHYDROGENASE 2-RELATED"/>
    <property type="match status" value="1"/>
</dbReference>
<sequence length="800" mass="89241">MIPCLIVNYSGGQFHFISIQSPDDATDRKARRLARSHAVARGLEKKRKLQQESGHNFRAVVVSLKDDPSRPARERKRCQTLVASPPSLFADAPDGPDPFQSLAAESPRLQALHSQHKAQRAAEPAFSMLDELVLQNFRSVLRKRPDDDALLSAFMLTFAFAVTASSIATEYLRFQSEALSSIRQRMNSPDRATSESTLGAILLLADLNASVLTGSSRIVDHTTFSELQWRRDPFSPDFFILPPGFRAQSYLLGEEFVEVLKDISALQCIRDSTFFGREDVISMAHIDNHQASIQSRLVSLPNQSSISECCHLAAYLCSAMLRCKLWRASTIPSHLSLQLLCKLQQANNDLVWDDRPDLLAWLLHIGGAFAPTGPIRSEYVVLLHLNRSTRLRGLYTSWPELLAILKQFIWSEKAFMSQVKAFWEEKSLTMPPQSRLFKPLKIGDVEVQHRIGMAPLTRFRATDDRAPTPLMKEYYGQRAAVPGTMIITEGTFISASSCGGFANAPGLWREDQVAAWRTITDDVHSKGCFIFCQLFAMGRAANVETAEKEGFPIVAPSAIPIEEGAAVPQAMTIGEIRQTVGEFVEASKNAIRAGFDGVEIHGANGYLLDQFLQDVSNTRHDAYGGSVENRSRLLDDVLTAVTNAIGPQRVGLRLSPWSTFQGMRMADPIPQFTDVIAKARRSDIAYLHLVESRISGSDDYEGHEQLEFAYKLWDGPLLVAGGYTPQEARELVDVTYPDKEILVLFGRHFIANPDLVFRIRQGLDLHAYDRSTFYVAGSPAGYVDYAFSDEFLTEEREKSD</sequence>
<name>A0A6A6ZAG9_9PEZI</name>
<reference evidence="4" key="2">
    <citation type="submission" date="2020-04" db="EMBL/GenBank/DDBJ databases">
        <authorList>
            <consortium name="NCBI Genome Project"/>
        </authorList>
    </citation>
    <scope>NUCLEOTIDE SEQUENCE</scope>
    <source>
        <strain evidence="4">CBS 304.34</strain>
    </source>
</reference>
<dbReference type="InterPro" id="IPR045247">
    <property type="entry name" value="Oye-like"/>
</dbReference>
<keyword evidence="3" id="KW-1185">Reference proteome</keyword>
<reference evidence="4" key="3">
    <citation type="submission" date="2025-04" db="UniProtKB">
        <authorList>
            <consortium name="RefSeq"/>
        </authorList>
    </citation>
    <scope>IDENTIFICATION</scope>
    <source>
        <strain evidence="4">CBS 304.34</strain>
    </source>
</reference>
<dbReference type="Proteomes" id="UP000504636">
    <property type="component" value="Unplaced"/>
</dbReference>